<evidence type="ECO:0000256" key="10">
    <source>
        <dbReference type="ARBA" id="ARBA00048766"/>
    </source>
</evidence>
<keyword evidence="7" id="KW-0961">Cell wall biogenesis/degradation</keyword>
<evidence type="ECO:0000256" key="15">
    <source>
        <dbReference type="RuleBase" id="RU361169"/>
    </source>
</evidence>
<dbReference type="PANTHER" id="PTHR31375">
    <property type="match status" value="1"/>
</dbReference>
<evidence type="ECO:0000256" key="16">
    <source>
        <dbReference type="SAM" id="SignalP"/>
    </source>
</evidence>
<organism evidence="17 18">
    <name type="scientific">Acorus gramineus</name>
    <name type="common">Dwarf sweet flag</name>
    <dbReference type="NCBI Taxonomy" id="55184"/>
    <lineage>
        <taxon>Eukaryota</taxon>
        <taxon>Viridiplantae</taxon>
        <taxon>Streptophyta</taxon>
        <taxon>Embryophyta</taxon>
        <taxon>Tracheophyta</taxon>
        <taxon>Spermatophyta</taxon>
        <taxon>Magnoliopsida</taxon>
        <taxon>Liliopsida</taxon>
        <taxon>Acoraceae</taxon>
        <taxon>Acorus</taxon>
    </lineage>
</organism>
<evidence type="ECO:0000256" key="9">
    <source>
        <dbReference type="ARBA" id="ARBA00043142"/>
    </source>
</evidence>
<dbReference type="Proteomes" id="UP001179952">
    <property type="component" value="Unassembled WGS sequence"/>
</dbReference>
<comment type="function">
    <text evidence="11">May function in depolymerizing pectin during pollen development, germination, and tube growth. Acts as an exo-polygalacturonase.</text>
</comment>
<gene>
    <name evidence="17" type="ORF">QJS04_geneDACA015580</name>
</gene>
<evidence type="ECO:0000256" key="12">
    <source>
        <dbReference type="ARBA" id="ARBA00068298"/>
    </source>
</evidence>
<evidence type="ECO:0000313" key="18">
    <source>
        <dbReference type="Proteomes" id="UP001179952"/>
    </source>
</evidence>
<name>A0AAV9APU4_ACOGR</name>
<evidence type="ECO:0000256" key="6">
    <source>
        <dbReference type="ARBA" id="ARBA00023295"/>
    </source>
</evidence>
<comment type="subcellular location">
    <subcellularLocation>
        <location evidence="1">Secreted</location>
        <location evidence="1">Cell wall</location>
    </subcellularLocation>
</comment>
<keyword evidence="3" id="KW-0134">Cell wall</keyword>
<dbReference type="InterPro" id="IPR011050">
    <property type="entry name" value="Pectin_lyase_fold/virulence"/>
</dbReference>
<sequence length="390" mass="41671">MATPNTTLALLLTLILFSSSAKAAYNVLDYGAKPNGKIDSAKPFLAAWAAACRSPSPATVHVPSGRFLLNKLAFRGPCKSPRINFRIFGTLVAPSYTVIGTASQWILFSQVDGLSINGGILDGQATTLWACKLLAGIKNCPRGAPSLWFSKTTNLFINGLISISSELAHIVLSHCEGVTFRNIKISATGNSPNTDGVYVYMSKGVTITGSTIKTGDDCISIGPGSSNLWIEGVFCGPGHGISIGSLGKSMREPGVQNVTVRSVIFSRTQNGVRIKTWARPSYGFVQGIVFENIVMRNVQNPIVIDQDYCPYNRNCPGQQSGIKISNVKYKNIKGTSATPIAVKFDCSWTDPCTNISLQDINLTYKKKAALSYCRNADGGAAGVVIPQSCL</sequence>
<dbReference type="GO" id="GO:0004650">
    <property type="term" value="F:polygalacturonase activity"/>
    <property type="evidence" value="ECO:0007669"/>
    <property type="project" value="InterPro"/>
</dbReference>
<evidence type="ECO:0000256" key="1">
    <source>
        <dbReference type="ARBA" id="ARBA00004191"/>
    </source>
</evidence>
<comment type="similarity">
    <text evidence="2 15">Belongs to the glycosyl hydrolase 28 family.</text>
</comment>
<dbReference type="SMART" id="SM00710">
    <property type="entry name" value="PbH1"/>
    <property type="match status" value="5"/>
</dbReference>
<keyword evidence="6 15" id="KW-0326">Glycosidase</keyword>
<dbReference type="EC" id="3.2.1.67" evidence="8"/>
<evidence type="ECO:0000256" key="4">
    <source>
        <dbReference type="ARBA" id="ARBA00022525"/>
    </source>
</evidence>
<evidence type="ECO:0000256" key="14">
    <source>
        <dbReference type="PROSITE-ProRule" id="PRU10052"/>
    </source>
</evidence>
<accession>A0AAV9APU4</accession>
<dbReference type="Pfam" id="PF00295">
    <property type="entry name" value="Glyco_hydro_28"/>
    <property type="match status" value="1"/>
</dbReference>
<keyword evidence="16" id="KW-0732">Signal</keyword>
<dbReference type="Gene3D" id="2.160.20.10">
    <property type="entry name" value="Single-stranded right-handed beta-helix, Pectin lyase-like"/>
    <property type="match status" value="1"/>
</dbReference>
<feature type="chain" id="PRO_5043698441" description="Exopolygalacturonase" evidence="16">
    <location>
        <begin position="24"/>
        <end position="390"/>
    </location>
</feature>
<dbReference type="GO" id="GO:0047911">
    <property type="term" value="F:galacturan 1,4-alpha-galacturonidase activity"/>
    <property type="evidence" value="ECO:0007669"/>
    <property type="project" value="UniProtKB-EC"/>
</dbReference>
<keyword evidence="18" id="KW-1185">Reference proteome</keyword>
<evidence type="ECO:0000256" key="3">
    <source>
        <dbReference type="ARBA" id="ARBA00022512"/>
    </source>
</evidence>
<keyword evidence="4" id="KW-0964">Secreted</keyword>
<dbReference type="EMBL" id="JAUJYN010000007">
    <property type="protein sequence ID" value="KAK1266201.1"/>
    <property type="molecule type" value="Genomic_DNA"/>
</dbReference>
<evidence type="ECO:0000256" key="11">
    <source>
        <dbReference type="ARBA" id="ARBA00057651"/>
    </source>
</evidence>
<dbReference type="SUPFAM" id="SSF51126">
    <property type="entry name" value="Pectin lyase-like"/>
    <property type="match status" value="1"/>
</dbReference>
<evidence type="ECO:0000256" key="2">
    <source>
        <dbReference type="ARBA" id="ARBA00008834"/>
    </source>
</evidence>
<reference evidence="17" key="2">
    <citation type="submission" date="2023-06" db="EMBL/GenBank/DDBJ databases">
        <authorList>
            <person name="Ma L."/>
            <person name="Liu K.-W."/>
            <person name="Li Z."/>
            <person name="Hsiao Y.-Y."/>
            <person name="Qi Y."/>
            <person name="Fu T."/>
            <person name="Tang G."/>
            <person name="Zhang D."/>
            <person name="Sun W.-H."/>
            <person name="Liu D.-K."/>
            <person name="Li Y."/>
            <person name="Chen G.-Z."/>
            <person name="Liu X.-D."/>
            <person name="Liao X.-Y."/>
            <person name="Jiang Y.-T."/>
            <person name="Yu X."/>
            <person name="Hao Y."/>
            <person name="Huang J."/>
            <person name="Zhao X.-W."/>
            <person name="Ke S."/>
            <person name="Chen Y.-Y."/>
            <person name="Wu W.-L."/>
            <person name="Hsu J.-L."/>
            <person name="Lin Y.-F."/>
            <person name="Huang M.-D."/>
            <person name="Li C.-Y."/>
            <person name="Huang L."/>
            <person name="Wang Z.-W."/>
            <person name="Zhao X."/>
            <person name="Zhong W.-Y."/>
            <person name="Peng D.-H."/>
            <person name="Ahmad S."/>
            <person name="Lan S."/>
            <person name="Zhang J.-S."/>
            <person name="Tsai W.-C."/>
            <person name="Van De Peer Y."/>
            <person name="Liu Z.-J."/>
        </authorList>
    </citation>
    <scope>NUCLEOTIDE SEQUENCE</scope>
    <source>
        <strain evidence="17">SCP</strain>
        <tissue evidence="17">Leaves</tissue>
    </source>
</reference>
<dbReference type="InterPro" id="IPR006626">
    <property type="entry name" value="PbH1"/>
</dbReference>
<dbReference type="InterPro" id="IPR012334">
    <property type="entry name" value="Pectin_lyas_fold"/>
</dbReference>
<evidence type="ECO:0000256" key="13">
    <source>
        <dbReference type="ARBA" id="ARBA00083621"/>
    </source>
</evidence>
<comment type="catalytic activity">
    <reaction evidence="10">
        <text>[(1-&gt;4)-alpha-D-galacturonosyl](n) + H2O = alpha-D-galacturonate + [(1-&gt;4)-alpha-D-galacturonosyl](n-1)</text>
        <dbReference type="Rhea" id="RHEA:14117"/>
        <dbReference type="Rhea" id="RHEA-COMP:14570"/>
        <dbReference type="Rhea" id="RHEA-COMP:14572"/>
        <dbReference type="ChEBI" id="CHEBI:15377"/>
        <dbReference type="ChEBI" id="CHEBI:58658"/>
        <dbReference type="ChEBI" id="CHEBI:140523"/>
        <dbReference type="EC" id="3.2.1.67"/>
    </reaction>
</comment>
<dbReference type="AlphaFoldDB" id="A0AAV9APU4"/>
<keyword evidence="5 15" id="KW-0378">Hydrolase</keyword>
<dbReference type="InterPro" id="IPR000743">
    <property type="entry name" value="Glyco_hydro_28"/>
</dbReference>
<evidence type="ECO:0000313" key="17">
    <source>
        <dbReference type="EMBL" id="KAK1266201.1"/>
    </source>
</evidence>
<dbReference type="FunFam" id="2.160.20.10:FF:000004">
    <property type="entry name" value="Pectin lyase-like superfamily protein"/>
    <property type="match status" value="1"/>
</dbReference>
<dbReference type="GO" id="GO:0005975">
    <property type="term" value="P:carbohydrate metabolic process"/>
    <property type="evidence" value="ECO:0007669"/>
    <property type="project" value="InterPro"/>
</dbReference>
<dbReference type="PROSITE" id="PS00502">
    <property type="entry name" value="POLYGALACTURONASE"/>
    <property type="match status" value="1"/>
</dbReference>
<feature type="active site" evidence="14">
    <location>
        <position position="239"/>
    </location>
</feature>
<protein>
    <recommendedName>
        <fullName evidence="12">Exopolygalacturonase</fullName>
        <ecNumber evidence="8">3.2.1.67</ecNumber>
    </recommendedName>
    <alternativeName>
        <fullName evidence="9">Galacturan 1,4-alpha-galacturonidase</fullName>
    </alternativeName>
    <alternativeName>
        <fullName evidence="13">Pectinase</fullName>
    </alternativeName>
</protein>
<evidence type="ECO:0000256" key="8">
    <source>
        <dbReference type="ARBA" id="ARBA00038933"/>
    </source>
</evidence>
<feature type="signal peptide" evidence="16">
    <location>
        <begin position="1"/>
        <end position="23"/>
    </location>
</feature>
<comment type="caution">
    <text evidence="17">The sequence shown here is derived from an EMBL/GenBank/DDBJ whole genome shotgun (WGS) entry which is preliminary data.</text>
</comment>
<dbReference type="GO" id="GO:0071555">
    <property type="term" value="P:cell wall organization"/>
    <property type="evidence" value="ECO:0007669"/>
    <property type="project" value="UniProtKB-KW"/>
</dbReference>
<evidence type="ECO:0000256" key="5">
    <source>
        <dbReference type="ARBA" id="ARBA00022801"/>
    </source>
</evidence>
<reference evidence="17" key="1">
    <citation type="journal article" date="2023" name="Nat. Commun.">
        <title>Diploid and tetraploid genomes of Acorus and the evolution of monocots.</title>
        <authorList>
            <person name="Ma L."/>
            <person name="Liu K.W."/>
            <person name="Li Z."/>
            <person name="Hsiao Y.Y."/>
            <person name="Qi Y."/>
            <person name="Fu T."/>
            <person name="Tang G.D."/>
            <person name="Zhang D."/>
            <person name="Sun W.H."/>
            <person name="Liu D.K."/>
            <person name="Li Y."/>
            <person name="Chen G.Z."/>
            <person name="Liu X.D."/>
            <person name="Liao X.Y."/>
            <person name="Jiang Y.T."/>
            <person name="Yu X."/>
            <person name="Hao Y."/>
            <person name="Huang J."/>
            <person name="Zhao X.W."/>
            <person name="Ke S."/>
            <person name="Chen Y.Y."/>
            <person name="Wu W.L."/>
            <person name="Hsu J.L."/>
            <person name="Lin Y.F."/>
            <person name="Huang M.D."/>
            <person name="Li C.Y."/>
            <person name="Huang L."/>
            <person name="Wang Z.W."/>
            <person name="Zhao X."/>
            <person name="Zhong W.Y."/>
            <person name="Peng D.H."/>
            <person name="Ahmad S."/>
            <person name="Lan S."/>
            <person name="Zhang J.S."/>
            <person name="Tsai W.C."/>
            <person name="Van de Peer Y."/>
            <person name="Liu Z.J."/>
        </authorList>
    </citation>
    <scope>NUCLEOTIDE SEQUENCE</scope>
    <source>
        <strain evidence="17">SCP</strain>
    </source>
</reference>
<proteinExistence type="inferred from homology"/>
<evidence type="ECO:0000256" key="7">
    <source>
        <dbReference type="ARBA" id="ARBA00023316"/>
    </source>
</evidence>